<keyword evidence="6" id="KW-1185">Reference proteome</keyword>
<dbReference type="InterPro" id="IPR000132">
    <property type="entry name" value="Nitrilase/CN_hydratase_CS"/>
</dbReference>
<evidence type="ECO:0000256" key="3">
    <source>
        <dbReference type="SAM" id="MobiDB-lite"/>
    </source>
</evidence>
<evidence type="ECO:0000256" key="1">
    <source>
        <dbReference type="ARBA" id="ARBA00008129"/>
    </source>
</evidence>
<evidence type="ECO:0000259" key="4">
    <source>
        <dbReference type="PROSITE" id="PS50263"/>
    </source>
</evidence>
<gene>
    <name evidence="5" type="ORF">SLS58_000148</name>
</gene>
<dbReference type="SUPFAM" id="SSF56317">
    <property type="entry name" value="Carbon-nitrogen hydrolase"/>
    <property type="match status" value="1"/>
</dbReference>
<dbReference type="Proteomes" id="UP001521184">
    <property type="component" value="Unassembled WGS sequence"/>
</dbReference>
<accession>A0ABR3U4Y7</accession>
<comment type="caution">
    <text evidence="5">The sequence shown here is derived from an EMBL/GenBank/DDBJ whole genome shotgun (WGS) entry which is preliminary data.</text>
</comment>
<name>A0ABR3U4Y7_9PEZI</name>
<dbReference type="PANTHER" id="PTHR46044">
    <property type="entry name" value="NITRILASE"/>
    <property type="match status" value="1"/>
</dbReference>
<sequence>MASSSMTAPKGKLKAAAVHAAPVYMDKRATTAKVVRIIEEAGKQGIKLLAFPETFIPGYPTTTPMTFETIRGRIVIKSPRAHEHTVVDPCMQYFCEAYPPLQQVAALARYAEESVVCDDGDPSMRLIRAACRAAHVTVSLGVSERMANGYTLFNSQVFVDGADGAVLGVHRKLQPTFAERFVWAQGGGWSLRVVRPKLDLDQREWPRVRTADGGGGGGGGGGAYNLGGLCCWENTLNGARQALVEQNQHVHVGAWPALSTMRGFEAVADAQIEALMKAHALTAQVFVLSASNYVDGQCLGWMEENLGKQDFVREGGGWSAVIHPFCSFLAGPHTGSEEKLVTADLDFSDLGTVKVWIDGNGHYKRPEVLEFKFDAKPLWPDEGVVPKLPGSAQSEASESLKDGKWVSPEGFEEAWNRTRGTRQ</sequence>
<comment type="similarity">
    <text evidence="1">Belongs to the carbon-nitrogen hydrolase superfamily. Nitrilase family.</text>
</comment>
<dbReference type="PANTHER" id="PTHR46044:SF1">
    <property type="entry name" value="CN HYDROLASE DOMAIN-CONTAINING PROTEIN"/>
    <property type="match status" value="1"/>
</dbReference>
<dbReference type="InterPro" id="IPR044149">
    <property type="entry name" value="Nitrilases_CHs"/>
</dbReference>
<dbReference type="Gene3D" id="3.60.110.10">
    <property type="entry name" value="Carbon-nitrogen hydrolase"/>
    <property type="match status" value="1"/>
</dbReference>
<evidence type="ECO:0000256" key="2">
    <source>
        <dbReference type="PROSITE-ProRule" id="PRU10139"/>
    </source>
</evidence>
<protein>
    <recommendedName>
        <fullName evidence="4">CN hydrolase domain-containing protein</fullName>
    </recommendedName>
</protein>
<dbReference type="PROSITE" id="PS00920">
    <property type="entry name" value="NITRIL_CHT_1"/>
    <property type="match status" value="1"/>
</dbReference>
<feature type="domain" description="CN hydrolase" evidence="4">
    <location>
        <begin position="13"/>
        <end position="347"/>
    </location>
</feature>
<evidence type="ECO:0000313" key="5">
    <source>
        <dbReference type="EMBL" id="KAL1652025.1"/>
    </source>
</evidence>
<dbReference type="InterPro" id="IPR003010">
    <property type="entry name" value="C-N_Hydrolase"/>
</dbReference>
<organism evidence="5 6">
    <name type="scientific">Diplodia intermedia</name>
    <dbReference type="NCBI Taxonomy" id="856260"/>
    <lineage>
        <taxon>Eukaryota</taxon>
        <taxon>Fungi</taxon>
        <taxon>Dikarya</taxon>
        <taxon>Ascomycota</taxon>
        <taxon>Pezizomycotina</taxon>
        <taxon>Dothideomycetes</taxon>
        <taxon>Dothideomycetes incertae sedis</taxon>
        <taxon>Botryosphaeriales</taxon>
        <taxon>Botryosphaeriaceae</taxon>
        <taxon>Diplodia</taxon>
    </lineage>
</organism>
<dbReference type="EMBL" id="JAKEKT020000001">
    <property type="protein sequence ID" value="KAL1652025.1"/>
    <property type="molecule type" value="Genomic_DNA"/>
</dbReference>
<evidence type="ECO:0000313" key="6">
    <source>
        <dbReference type="Proteomes" id="UP001521184"/>
    </source>
</evidence>
<feature type="region of interest" description="Disordered" evidence="3">
    <location>
        <begin position="385"/>
        <end position="423"/>
    </location>
</feature>
<dbReference type="CDD" id="cd07564">
    <property type="entry name" value="nitrilases_CHs"/>
    <property type="match status" value="1"/>
</dbReference>
<feature type="active site" description="Proton acceptor" evidence="2">
    <location>
        <position position="53"/>
    </location>
</feature>
<dbReference type="PROSITE" id="PS50263">
    <property type="entry name" value="CN_HYDROLASE"/>
    <property type="match status" value="1"/>
</dbReference>
<reference evidence="5 6" key="1">
    <citation type="journal article" date="2023" name="Plant Dis.">
        <title>First Report of Diplodia intermedia Causing Canker and Dieback Diseases on Apple Trees in Canada.</title>
        <authorList>
            <person name="Ellouze W."/>
            <person name="Ilyukhin E."/>
            <person name="Sulman M."/>
            <person name="Ali S."/>
        </authorList>
    </citation>
    <scope>NUCLEOTIDE SEQUENCE [LARGE SCALE GENOMIC DNA]</scope>
    <source>
        <strain evidence="5 6">M45-28</strain>
    </source>
</reference>
<dbReference type="InterPro" id="IPR036526">
    <property type="entry name" value="C-N_Hydrolase_sf"/>
</dbReference>
<dbReference type="Pfam" id="PF00795">
    <property type="entry name" value="CN_hydrolase"/>
    <property type="match status" value="1"/>
</dbReference>
<proteinExistence type="inferred from homology"/>